<proteinExistence type="predicted"/>
<evidence type="ECO:0000256" key="5">
    <source>
        <dbReference type="ARBA" id="ARBA00023136"/>
    </source>
</evidence>
<accession>A0A6C1B7R1</accession>
<dbReference type="KEGG" id="azq:G3580_12310"/>
<evidence type="ECO:0000256" key="2">
    <source>
        <dbReference type="ARBA" id="ARBA00022475"/>
    </source>
</evidence>
<evidence type="ECO:0000256" key="4">
    <source>
        <dbReference type="ARBA" id="ARBA00022989"/>
    </source>
</evidence>
<evidence type="ECO:0000256" key="1">
    <source>
        <dbReference type="ARBA" id="ARBA00004651"/>
    </source>
</evidence>
<gene>
    <name evidence="8" type="ORF">G3580_12310</name>
</gene>
<reference evidence="8 9" key="1">
    <citation type="submission" date="2020-02" db="EMBL/GenBank/DDBJ databases">
        <title>Nitrogenibacter mangrovi gen. nov., sp. nov. isolated from mangrove sediment, a denitrifying betaproteobacterium.</title>
        <authorList>
            <person name="Liao H."/>
            <person name="Tian Y."/>
        </authorList>
    </citation>
    <scope>NUCLEOTIDE SEQUENCE [LARGE SCALE GENOMIC DNA]</scope>
    <source>
        <strain evidence="8 9">M9-3-2</strain>
    </source>
</reference>
<feature type="transmembrane region" description="Helical" evidence="6">
    <location>
        <begin position="418"/>
        <end position="445"/>
    </location>
</feature>
<feature type="domain" description="ABC3 transporter permease C-terminal" evidence="7">
    <location>
        <begin position="703"/>
        <end position="818"/>
    </location>
</feature>
<keyword evidence="2" id="KW-1003">Cell membrane</keyword>
<dbReference type="PANTHER" id="PTHR30287">
    <property type="entry name" value="MEMBRANE COMPONENT OF PREDICTED ABC SUPERFAMILY METABOLITE UPTAKE TRANSPORTER"/>
    <property type="match status" value="1"/>
</dbReference>
<keyword evidence="3 6" id="KW-0812">Transmembrane</keyword>
<keyword evidence="9" id="KW-1185">Reference proteome</keyword>
<dbReference type="AlphaFoldDB" id="A0A6C1B7R1"/>
<protein>
    <submittedName>
        <fullName evidence="8">ABC transporter permease</fullName>
    </submittedName>
</protein>
<evidence type="ECO:0000259" key="7">
    <source>
        <dbReference type="Pfam" id="PF02687"/>
    </source>
</evidence>
<name>A0A6C1B7R1_9RHOO</name>
<dbReference type="RefSeq" id="WP_173765919.1">
    <property type="nucleotide sequence ID" value="NZ_CP048836.1"/>
</dbReference>
<sequence>MTARWVRLAWALRALLSHYWRHPWQSVFLLAGLVAGVGLWSAVQVINSHARASYAQADRILGAQAAYWIRARDGGGIDPDDYIALRRAGFREVFPLLQARVSTADDQPLYLIATDLMALPGAMRAGGAGAAVDWLALIQPPYEAWFPAQVADELGVTAGTRLLLRDGRRLPPARIASRSGQGRQIFMDLGAAFHVLGSRRLSSLAVSTIDPARRARLEAALPAGLHLEPNRQRLDLTELTRSLHTHLTAMSLLSFAVGLFIVFNAVRFSLWYRRPTLRNLRLMGVSLRLIAVAIGVETLLWSGVGTAAGLLAGWGISHALLPSVSASLQNLYGAVVGAQLLLSARTVLLAWSLTLVGLVVALAWPLWLQLRGQVLAAGSAAAGWQADVRARRHLLWGALALALAALGVQRVMDSVAMGFVLLALVLFAAAWALPALLAGAHGLVARRAGRGALRTRWVLSDGWAQLPALRTAMMALLLALTANLGVETLVGSFRTALSDWMDQRIGADVYVNSPRLDVGALVDAGSRGGWLAHAHARIGVLTRWHDRPTRVLGMDVSAPDMARLPLADAEADALARWRASGAGGEALILANEQAHYLGGLVLGDTVRLETDRGPATFRVAGFFHDYGNALFQFYLPKARMRALWPDAAPFGTALWLAPGADRPVVEAALQRAGAAPGEWIDQGDIKRLSLNIFERTFAMTAAMNTLTLLVAGSALLTALLAILHERLPEFARWRALGVTRAELLAVVGVPLGVFALLTWALSVPLGALLSWLLIHELNVISFGWSMPMRWSPLPALGLLGLVALIVAIALGVVQLLLRRRLPQAMAQLGSGA</sequence>
<feature type="transmembrane region" description="Helical" evidence="6">
    <location>
        <begin position="466"/>
        <end position="486"/>
    </location>
</feature>
<feature type="transmembrane region" description="Helical" evidence="6">
    <location>
        <begin position="24"/>
        <end position="43"/>
    </location>
</feature>
<evidence type="ECO:0000313" key="8">
    <source>
        <dbReference type="EMBL" id="QID18350.1"/>
    </source>
</evidence>
<dbReference type="Pfam" id="PF02687">
    <property type="entry name" value="FtsX"/>
    <property type="match status" value="1"/>
</dbReference>
<keyword evidence="5 6" id="KW-0472">Membrane</keyword>
<feature type="transmembrane region" description="Helical" evidence="6">
    <location>
        <begin position="743"/>
        <end position="774"/>
    </location>
</feature>
<feature type="transmembrane region" description="Helical" evidence="6">
    <location>
        <begin position="697"/>
        <end position="723"/>
    </location>
</feature>
<evidence type="ECO:0000256" key="6">
    <source>
        <dbReference type="SAM" id="Phobius"/>
    </source>
</evidence>
<organism evidence="8 9">
    <name type="scientific">Nitrogeniibacter mangrovi</name>
    <dbReference type="NCBI Taxonomy" id="2016596"/>
    <lineage>
        <taxon>Bacteria</taxon>
        <taxon>Pseudomonadati</taxon>
        <taxon>Pseudomonadota</taxon>
        <taxon>Betaproteobacteria</taxon>
        <taxon>Rhodocyclales</taxon>
        <taxon>Zoogloeaceae</taxon>
        <taxon>Nitrogeniibacter</taxon>
    </lineage>
</organism>
<dbReference type="EMBL" id="CP048836">
    <property type="protein sequence ID" value="QID18350.1"/>
    <property type="molecule type" value="Genomic_DNA"/>
</dbReference>
<comment type="subcellular location">
    <subcellularLocation>
        <location evidence="1">Cell membrane</location>
        <topology evidence="1">Multi-pass membrane protein</topology>
    </subcellularLocation>
</comment>
<feature type="transmembrane region" description="Helical" evidence="6">
    <location>
        <begin position="794"/>
        <end position="817"/>
    </location>
</feature>
<feature type="transmembrane region" description="Helical" evidence="6">
    <location>
        <begin position="394"/>
        <end position="412"/>
    </location>
</feature>
<feature type="transmembrane region" description="Helical" evidence="6">
    <location>
        <begin position="348"/>
        <end position="368"/>
    </location>
</feature>
<dbReference type="Proteomes" id="UP000501991">
    <property type="component" value="Chromosome"/>
</dbReference>
<keyword evidence="4 6" id="KW-1133">Transmembrane helix</keyword>
<dbReference type="InterPro" id="IPR038766">
    <property type="entry name" value="Membrane_comp_ABC_pdt"/>
</dbReference>
<dbReference type="PANTHER" id="PTHR30287:SF2">
    <property type="entry name" value="BLL1001 PROTEIN"/>
    <property type="match status" value="1"/>
</dbReference>
<feature type="transmembrane region" description="Helical" evidence="6">
    <location>
        <begin position="247"/>
        <end position="270"/>
    </location>
</feature>
<dbReference type="InterPro" id="IPR003838">
    <property type="entry name" value="ABC3_permease_C"/>
</dbReference>
<dbReference type="GO" id="GO:0005886">
    <property type="term" value="C:plasma membrane"/>
    <property type="evidence" value="ECO:0007669"/>
    <property type="project" value="UniProtKB-SubCell"/>
</dbReference>
<feature type="transmembrane region" description="Helical" evidence="6">
    <location>
        <begin position="290"/>
        <end position="312"/>
    </location>
</feature>
<evidence type="ECO:0000256" key="3">
    <source>
        <dbReference type="ARBA" id="ARBA00022692"/>
    </source>
</evidence>
<evidence type="ECO:0000313" key="9">
    <source>
        <dbReference type="Proteomes" id="UP000501991"/>
    </source>
</evidence>